<dbReference type="InterPro" id="IPR003481">
    <property type="entry name" value="FliD_N"/>
</dbReference>
<keyword evidence="4" id="KW-0175">Coiled coil</keyword>
<comment type="subcellular location">
    <subcellularLocation>
        <location evidence="7">Secreted</location>
    </subcellularLocation>
    <subcellularLocation>
        <location evidence="7">Bacterial flagellum</location>
    </subcellularLocation>
</comment>
<comment type="subunit">
    <text evidence="2 7">Homopentamer.</text>
</comment>
<keyword evidence="10" id="KW-0969">Cilium</keyword>
<protein>
    <recommendedName>
        <fullName evidence="3 7">Flagellar hook-associated protein 2</fullName>
        <shortName evidence="7">HAP2</shortName>
    </recommendedName>
    <alternativeName>
        <fullName evidence="7">Flagellar cap protein</fullName>
    </alternativeName>
</protein>
<dbReference type="Pfam" id="PF07195">
    <property type="entry name" value="FliD_C"/>
    <property type="match status" value="1"/>
</dbReference>
<dbReference type="GO" id="GO:0009421">
    <property type="term" value="C:bacterial-type flagellum filament cap"/>
    <property type="evidence" value="ECO:0007669"/>
    <property type="project" value="InterPro"/>
</dbReference>
<feature type="domain" description="Flagellar hook-associated protein 2 C-terminal" evidence="9">
    <location>
        <begin position="223"/>
        <end position="470"/>
    </location>
</feature>
<dbReference type="GO" id="GO:0007155">
    <property type="term" value="P:cell adhesion"/>
    <property type="evidence" value="ECO:0007669"/>
    <property type="project" value="InterPro"/>
</dbReference>
<comment type="function">
    <text evidence="6">Required for the morphogenesis and for the elongation of the flagellar filament by facilitating polymerization of the flagellin monomers at the tip of growing filament. Forms a capping structure, which prevents flagellin subunits (transported through the central channel of the flagellum) from leaking out without polymerization at the distal end.</text>
</comment>
<evidence type="ECO:0000256" key="4">
    <source>
        <dbReference type="ARBA" id="ARBA00023054"/>
    </source>
</evidence>
<evidence type="ECO:0000256" key="6">
    <source>
        <dbReference type="ARBA" id="ARBA00025175"/>
    </source>
</evidence>
<comment type="function">
    <text evidence="7">Required for morphogenesis and for the elongation of the flagellar filament by facilitating polymerization of the flagellin monomers at the tip of growing filament. Forms a capping structure, which prevents flagellin subunits (transported through the central channel of the flagellum) from leaking out without polymerization at the distal end.</text>
</comment>
<feature type="domain" description="Flagellar hook-associated protein 2 N-terminal" evidence="8">
    <location>
        <begin position="11"/>
        <end position="104"/>
    </location>
</feature>
<evidence type="ECO:0000256" key="7">
    <source>
        <dbReference type="RuleBase" id="RU362066"/>
    </source>
</evidence>
<keyword evidence="10" id="KW-0966">Cell projection</keyword>
<dbReference type="Proteomes" id="UP000078431">
    <property type="component" value="Unassembled WGS sequence"/>
</dbReference>
<dbReference type="EMBL" id="LXEX01000028">
    <property type="protein sequence ID" value="OAT59365.1"/>
    <property type="molecule type" value="Genomic_DNA"/>
</dbReference>
<keyword evidence="10" id="KW-0282">Flagellum</keyword>
<dbReference type="PANTHER" id="PTHR30288:SF0">
    <property type="entry name" value="FLAGELLAR HOOK-ASSOCIATED PROTEIN 2"/>
    <property type="match status" value="1"/>
</dbReference>
<evidence type="ECO:0000256" key="3">
    <source>
        <dbReference type="ARBA" id="ARBA00016246"/>
    </source>
</evidence>
<dbReference type="AlphaFoldDB" id="A0AA91IQ33"/>
<comment type="similarity">
    <text evidence="1 7">Belongs to the FliD family.</text>
</comment>
<name>A0AA91IQ33_9GAMM</name>
<keyword evidence="5 7" id="KW-0975">Bacterial flagellum</keyword>
<evidence type="ECO:0000313" key="10">
    <source>
        <dbReference type="EMBL" id="OAT59365.1"/>
    </source>
</evidence>
<evidence type="ECO:0000256" key="5">
    <source>
        <dbReference type="ARBA" id="ARBA00023143"/>
    </source>
</evidence>
<gene>
    <name evidence="10" type="ORF">M993_01918</name>
</gene>
<evidence type="ECO:0000313" key="11">
    <source>
        <dbReference type="Proteomes" id="UP000078431"/>
    </source>
</evidence>
<dbReference type="Pfam" id="PF02465">
    <property type="entry name" value="FliD_N"/>
    <property type="match status" value="1"/>
</dbReference>
<keyword evidence="11" id="KW-1185">Reference proteome</keyword>
<proteinExistence type="inferred from homology"/>
<evidence type="ECO:0000256" key="2">
    <source>
        <dbReference type="ARBA" id="ARBA00011255"/>
    </source>
</evidence>
<comment type="caution">
    <text evidence="10">The sequence shown here is derived from an EMBL/GenBank/DDBJ whole genome shotgun (WGS) entry which is preliminary data.</text>
</comment>
<dbReference type="GO" id="GO:0005576">
    <property type="term" value="C:extracellular region"/>
    <property type="evidence" value="ECO:0007669"/>
    <property type="project" value="UniProtKB-SubCell"/>
</dbReference>
<dbReference type="InterPro" id="IPR010809">
    <property type="entry name" value="FliD_C"/>
</dbReference>
<evidence type="ECO:0000259" key="9">
    <source>
        <dbReference type="Pfam" id="PF07195"/>
    </source>
</evidence>
<dbReference type="GO" id="GO:0009424">
    <property type="term" value="C:bacterial-type flagellum hook"/>
    <property type="evidence" value="ECO:0007669"/>
    <property type="project" value="UniProtKB-UniRule"/>
</dbReference>
<reference evidence="10 11" key="1">
    <citation type="submission" date="2016-04" db="EMBL/GenBank/DDBJ databases">
        <title>ATOL: Assembling a taxonomically balanced genome-scale reconstruction of the evolutionary history of the Enterobacteriaceae.</title>
        <authorList>
            <person name="Plunkett G.III."/>
            <person name="Neeno-Eckwall E.C."/>
            <person name="Glasner J.D."/>
            <person name="Perna N.T."/>
        </authorList>
    </citation>
    <scope>NUCLEOTIDE SEQUENCE [LARGE SCALE GENOMIC DNA]</scope>
    <source>
        <strain evidence="10 11">ATCC 12841</strain>
    </source>
</reference>
<dbReference type="GO" id="GO:0071973">
    <property type="term" value="P:bacterial-type flagellum-dependent cell motility"/>
    <property type="evidence" value="ECO:0007669"/>
    <property type="project" value="TreeGrafter"/>
</dbReference>
<evidence type="ECO:0000259" key="8">
    <source>
        <dbReference type="Pfam" id="PF02465"/>
    </source>
</evidence>
<dbReference type="RefSeq" id="WP_061555189.1">
    <property type="nucleotide sequence ID" value="NZ_LXEX01000028.1"/>
</dbReference>
<accession>A0AA91IQ33</accession>
<evidence type="ECO:0000256" key="1">
    <source>
        <dbReference type="ARBA" id="ARBA00009764"/>
    </source>
</evidence>
<organism evidence="10 11">
    <name type="scientific">Obesumbacterium proteus ATCC 12841</name>
    <dbReference type="NCBI Taxonomy" id="1354268"/>
    <lineage>
        <taxon>Bacteria</taxon>
        <taxon>Pseudomonadati</taxon>
        <taxon>Pseudomonadota</taxon>
        <taxon>Gammaproteobacteria</taxon>
        <taxon>Enterobacterales</taxon>
        <taxon>Hafniaceae</taxon>
        <taxon>Obesumbacterium</taxon>
    </lineage>
</organism>
<dbReference type="InterPro" id="IPR040026">
    <property type="entry name" value="FliD"/>
</dbReference>
<sequence>MASISSLGIGSGLDTETMLAQIKAGEQTRLSPYTALQTSYKSKVSSWGQISAALSALQKPTKSLTNDAFNTLKVSNNTAFTATATSDARADTHSVTVEKLATAHKIRTDAENSQDTQLGESTSGNSRTVTITQTVKQEDGTDKQVTMEVDLKDDETSLRQIAKAINREGGDVSASVQRTDNGYQLVLSSKTTGKDGEMTVSVSGDTKLDGVLNSNAMTQVSAAEDAKLTVDGSTYTRSSNNISDILDGITLSLTAVSEAGKPAEQLTLTQDTSAIKTTVQDFVKAYNALMTLTTNASKYVPYDASSISDDQTATTNAENGALMGDSTLRGMISEVRSSVNGMYGESDSDYSALADLGIKIDAATGQMTLDEKKLDEAIADNPNDVASMFTGKGEDVPGLANTLNDIITKYVGDTDTKTDGIIKTSTKTLTEQSEQMQKQIDKTQRLIDASVERYRVQFQNLDTTMSKLNSMSSQLSAILTSLG</sequence>
<dbReference type="PANTHER" id="PTHR30288">
    <property type="entry name" value="FLAGELLAR CAP/ASSEMBLY PROTEIN FLID"/>
    <property type="match status" value="1"/>
</dbReference>
<keyword evidence="7" id="KW-0964">Secreted</keyword>